<evidence type="ECO:0000256" key="2">
    <source>
        <dbReference type="ARBA" id="ARBA00022692"/>
    </source>
</evidence>
<dbReference type="InterPro" id="IPR005372">
    <property type="entry name" value="UPF0182"/>
</dbReference>
<dbReference type="Pfam" id="PF03699">
    <property type="entry name" value="UPF0182"/>
    <property type="match status" value="1"/>
</dbReference>
<feature type="transmembrane region" description="Helical" evidence="5">
    <location>
        <begin position="18"/>
        <end position="40"/>
    </location>
</feature>
<keyword evidence="1 5" id="KW-1003">Cell membrane</keyword>
<protein>
    <recommendedName>
        <fullName evidence="5">UPF0182 protein AFULGI_00015350</fullName>
    </recommendedName>
</protein>
<comment type="similarity">
    <text evidence="5">Belongs to the UPF0182 family.</text>
</comment>
<proteinExistence type="inferred from homology"/>
<dbReference type="GO" id="GO:0005576">
    <property type="term" value="C:extracellular region"/>
    <property type="evidence" value="ECO:0007669"/>
    <property type="project" value="TreeGrafter"/>
</dbReference>
<organism evidence="6 7">
    <name type="scientific">Archaeoglobus fulgidus DSM 8774</name>
    <dbReference type="NCBI Taxonomy" id="1344584"/>
    <lineage>
        <taxon>Archaea</taxon>
        <taxon>Methanobacteriati</taxon>
        <taxon>Methanobacteriota</taxon>
        <taxon>Archaeoglobi</taxon>
        <taxon>Archaeoglobales</taxon>
        <taxon>Archaeoglobaceae</taxon>
        <taxon>Archaeoglobus</taxon>
    </lineage>
</organism>
<dbReference type="HAMAP" id="MF_01600">
    <property type="entry name" value="UPF0182"/>
    <property type="match status" value="1"/>
</dbReference>
<dbReference type="EMBL" id="CP006577">
    <property type="protein sequence ID" value="AIG98301.1"/>
    <property type="molecule type" value="Genomic_DNA"/>
</dbReference>
<dbReference type="GO" id="GO:0005886">
    <property type="term" value="C:plasma membrane"/>
    <property type="evidence" value="ECO:0007669"/>
    <property type="project" value="UniProtKB-SubCell"/>
</dbReference>
<feature type="transmembrane region" description="Helical" evidence="5">
    <location>
        <begin position="152"/>
        <end position="176"/>
    </location>
</feature>
<evidence type="ECO:0000256" key="5">
    <source>
        <dbReference type="HAMAP-Rule" id="MF_01600"/>
    </source>
</evidence>
<dbReference type="AlphaFoldDB" id="A0A075WE88"/>
<evidence type="ECO:0000256" key="3">
    <source>
        <dbReference type="ARBA" id="ARBA00022989"/>
    </source>
</evidence>
<dbReference type="HOGENOM" id="CLU_007733_0_0_2"/>
<evidence type="ECO:0000313" key="6">
    <source>
        <dbReference type="EMBL" id="AIG98301.1"/>
    </source>
</evidence>
<dbReference type="PANTHER" id="PTHR39344:SF1">
    <property type="entry name" value="UPF0182 PROTEIN SLL1060"/>
    <property type="match status" value="1"/>
</dbReference>
<comment type="subcellular location">
    <subcellularLocation>
        <location evidence="5">Cell membrane</location>
        <topology evidence="5">Multi-pass membrane protein</topology>
    </subcellularLocation>
</comment>
<feature type="transmembrane region" description="Helical" evidence="5">
    <location>
        <begin position="237"/>
        <end position="261"/>
    </location>
</feature>
<dbReference type="KEGG" id="afg:AFULGI_00015350"/>
<dbReference type="GeneID" id="24795033"/>
<dbReference type="Proteomes" id="UP000028501">
    <property type="component" value="Chromosome"/>
</dbReference>
<keyword evidence="3 5" id="KW-1133">Transmembrane helix</keyword>
<feature type="transmembrane region" description="Helical" evidence="5">
    <location>
        <begin position="103"/>
        <end position="124"/>
    </location>
</feature>
<sequence>MQEPPVYPPPYKPPEMKVFYFLAFVFGLVIVISLSIYYYTEMLWFESVGYENVFLTYLKHSLGFFFLEFIIFFVPLFLTNVAVRKVTLEFHGEPLKIPHLADFGIAFFAALTVKNYWSSMLFYFNSSNFGVSDPIFGIDAAFYTFQLPFLKIVIGSLLAALLISLAIAAFAYMYAFRWVKSLEEFKEIFPGSGFMHFSALLFASFLLSAALIYLSRFEIVHSEHGLISGASYVDVNILSPSLMFLSAIVLLSGIFAAYIVARRRVERVFQIVGVLFVIAILLTFVAPFFVQKFVVEPSELSYEGRYIAYSINYTLFAYNLHDVKLQKFDYWDVVNYNDILEAKDTIDNIRIWDHRPIRDVFRQLQQIRTYYVIQDVDVDRYRINDSYVQLLLAARELSTENLPSRAQTWLNKHLIYTHGYGIVASPVNKVSKEGLPEFYIYDIPPEGLIKIERPEIYYGELTDDYVVVNTLQEEFDYPKGDVNFFTKYAGDGGIKLDYFRKVLFSFRFGDINLILSNYITDESRLMMHRDIVERVSTIMPFFVYDDDPYVAVIDGEIWWIIDAYSVLQNFPYSAEVRGFNYMQNPVKVFVNAYNGSVRFYVVQEDAYVRALEKALPGVFLKDMPEEFRKHIRYPRDYFEVQAHIYSTYHMKDVTAFYNREDVWAVAKEKYEDDVIEVEPYYVTLAIEDKPEFILMLPMTPVNRDNMIAWMAARCDEKYGELIIYEFPKGELIYGPMQIEARIDQDSELSKLFTLWNQAGSRVIRGNLLVVPINHSVLYVEPVYLRGESAKIPELRLVIVVQDEELATGTNLYEALENLFKGEKPAEKPATPEKPSETVEEKLEILREYYSKLVDAAKNGDWETFGEMLKKIGEVLGYEGE</sequence>
<dbReference type="RefSeq" id="WP_010878918.1">
    <property type="nucleotide sequence ID" value="NZ_CP006577.1"/>
</dbReference>
<gene>
    <name evidence="6" type="ORF">AFULGI_00015350</name>
</gene>
<reference evidence="6 7" key="1">
    <citation type="submission" date="2013-07" db="EMBL/GenBank/DDBJ databases">
        <title>Genome of Archaeoglobus fulgidus.</title>
        <authorList>
            <person name="Fiebig A."/>
            <person name="Birkeland N.-K."/>
        </authorList>
    </citation>
    <scope>NUCLEOTIDE SEQUENCE [LARGE SCALE GENOMIC DNA]</scope>
    <source>
        <strain evidence="6 7">DSM 8774</strain>
    </source>
</reference>
<evidence type="ECO:0000313" key="7">
    <source>
        <dbReference type="Proteomes" id="UP000028501"/>
    </source>
</evidence>
<dbReference type="SMR" id="A0A075WE88"/>
<keyword evidence="2 5" id="KW-0812">Transmembrane</keyword>
<accession>A0A075WE88</accession>
<keyword evidence="4 5" id="KW-0472">Membrane</keyword>
<evidence type="ECO:0000256" key="4">
    <source>
        <dbReference type="ARBA" id="ARBA00023136"/>
    </source>
</evidence>
<dbReference type="PANTHER" id="PTHR39344">
    <property type="entry name" value="UPF0182 PROTEIN SLL1060"/>
    <property type="match status" value="1"/>
</dbReference>
<name>A0A075WE88_ARCFL</name>
<feature type="transmembrane region" description="Helical" evidence="5">
    <location>
        <begin position="197"/>
        <end position="217"/>
    </location>
</feature>
<evidence type="ECO:0000256" key="1">
    <source>
        <dbReference type="ARBA" id="ARBA00022475"/>
    </source>
</evidence>
<feature type="transmembrane region" description="Helical" evidence="5">
    <location>
        <begin position="268"/>
        <end position="290"/>
    </location>
</feature>
<feature type="transmembrane region" description="Helical" evidence="5">
    <location>
        <begin position="60"/>
        <end position="83"/>
    </location>
</feature>